<reference evidence="4" key="2">
    <citation type="submission" date="2020-07" db="EMBL/GenBank/DDBJ databases">
        <title>Flavobacterium sp. xlx-214.</title>
        <authorList>
            <person name="Yang C."/>
        </authorList>
    </citation>
    <scope>NUCLEOTIDE SEQUENCE [LARGE SCALE GENOMIC DNA]</scope>
    <source>
        <strain evidence="4">CX-624</strain>
    </source>
</reference>
<reference evidence="2 3" key="1">
    <citation type="submission" date="2020-07" db="EMBL/GenBank/DDBJ databases">
        <title>Chryseobacterium sp.cx-624.</title>
        <authorList>
            <person name="Yang C."/>
        </authorList>
    </citation>
    <scope>NUCLEOTIDE SEQUENCE [LARGE SCALE GENOMIC DNA]</scope>
    <source>
        <strain evidence="2">Cx-624</strain>
        <strain evidence="3">cx-624</strain>
    </source>
</reference>
<dbReference type="AlphaFoldDB" id="A0A7D7LSM0"/>
<sequence>MDSKFAGQNHQISSNKHLNFPFIFQNQTLYKDLVVKYAIVVDDILIQQRTLQNTISTYYDLFAIVSMCTEGNTLNFRFNGANCGVGAGTVDFAKISNSQFNWTFTPYNTSVTEECPPNADLNIYLPETDNLIFTK</sequence>
<dbReference type="Proteomes" id="UP000515349">
    <property type="component" value="Chromosome"/>
</dbReference>
<reference evidence="1" key="3">
    <citation type="submission" date="2020-07" db="EMBL/GenBank/DDBJ databases">
        <authorList>
            <person name="Yang C."/>
        </authorList>
    </citation>
    <scope>NUCLEOTIDE SEQUENCE</scope>
    <source>
        <strain evidence="1">Cx-624</strain>
    </source>
</reference>
<accession>A0A7D7LSM0</accession>
<dbReference type="Proteomes" id="UP000539710">
    <property type="component" value="Unassembled WGS sequence"/>
</dbReference>
<dbReference type="EMBL" id="JACEUX010000002">
    <property type="protein sequence ID" value="MBA5246947.1"/>
    <property type="molecule type" value="Genomic_DNA"/>
</dbReference>
<keyword evidence="4" id="KW-1185">Reference proteome</keyword>
<proteinExistence type="predicted"/>
<evidence type="ECO:0000313" key="4">
    <source>
        <dbReference type="Proteomes" id="UP000539710"/>
    </source>
</evidence>
<name>A0A7D7LSM0_9FLAO</name>
<evidence type="ECO:0000313" key="3">
    <source>
        <dbReference type="Proteomes" id="UP000515349"/>
    </source>
</evidence>
<organism evidence="2 3">
    <name type="scientific">Marnyiella aurantia</name>
    <dbReference type="NCBI Taxonomy" id="2758037"/>
    <lineage>
        <taxon>Bacteria</taxon>
        <taxon>Pseudomonadati</taxon>
        <taxon>Bacteroidota</taxon>
        <taxon>Flavobacteriia</taxon>
        <taxon>Flavobacteriales</taxon>
        <taxon>Weeksellaceae</taxon>
        <taxon>Marnyiella</taxon>
    </lineage>
</organism>
<evidence type="ECO:0000313" key="2">
    <source>
        <dbReference type="EMBL" id="QMS97713.1"/>
    </source>
</evidence>
<protein>
    <submittedName>
        <fullName evidence="2">Uncharacterized protein</fullName>
    </submittedName>
</protein>
<dbReference type="KEGG" id="cbau:H1R16_08260"/>
<dbReference type="RefSeq" id="WP_181887051.1">
    <property type="nucleotide sequence ID" value="NZ_CP059472.1"/>
</dbReference>
<evidence type="ECO:0000313" key="1">
    <source>
        <dbReference type="EMBL" id="MBA5246947.1"/>
    </source>
</evidence>
<dbReference type="EMBL" id="CP059472">
    <property type="protein sequence ID" value="QMS97713.1"/>
    <property type="molecule type" value="Genomic_DNA"/>
</dbReference>
<gene>
    <name evidence="2" type="ORF">H1R16_08260</name>
    <name evidence="1" type="ORF">H2507_07180</name>
</gene>